<dbReference type="InterPro" id="IPR011989">
    <property type="entry name" value="ARM-like"/>
</dbReference>
<protein>
    <recommendedName>
        <fullName evidence="1">Importin N-terminal domain-containing protein</fullName>
    </recommendedName>
</protein>
<dbReference type="Proteomes" id="UP001470230">
    <property type="component" value="Unassembled WGS sequence"/>
</dbReference>
<dbReference type="PROSITE" id="PS50166">
    <property type="entry name" value="IMPORTIN_B_NT"/>
    <property type="match status" value="1"/>
</dbReference>
<evidence type="ECO:0000259" key="1">
    <source>
        <dbReference type="PROSITE" id="PS50166"/>
    </source>
</evidence>
<gene>
    <name evidence="2" type="ORF">M9Y10_023226</name>
</gene>
<keyword evidence="3" id="KW-1185">Reference proteome</keyword>
<sequence>MESQISTLLSSTYSGSNDTVIKNAQNTLFQNITHPNFFPSLFNIILNPSNPANLRISGITFLNNSILSLWDLENSPFTHEIRKYIFQFIPQLIKASLPQIVLPCTHLTVDVIKKTYLTNEWPEIYSEIINGFANENEDGEILCSLILSNSLFSVFLLINKKTETNDIENLKNANQIFVQFIIQNLIQLVSNTFQQKNGNIQLITYCYQLIKNLFKFDGSLLHQIFNSNRILSSLVQEMVQYSFRIKEITSNDPLFELFIKKVMKFLSICYSNPNLANFIGIEFISNFLPVIQEILKSALPNPIKCSTLRFLSGIFSNETVWKAVGEENAANTLVNIISPLFVISEDDFKMAYDDPSGFICENQKICDFDDFNDLKASSSNILFKCAKKHDILLSICISSIANSYQMFVNNQTDNLNLFSIFHMSSNVINLAVNKNSNAVLSLFGEIYPLFELDNNNINNQFATAASFLLLSSCTNLKYSKELIHICFVHVDNPFKLTRYYAIECISSILRQITADPGLSSIKDEIFNQYGEKLAQTFQILLNISREASIADLIGSFTHFFSIFGEKLLPLSQTLVTNFLEIINDITSTNNDDFPTLIMVIQSFSSFLAILSKSEQISAQLLPTIYHSLVQLFKNIPGSAIDSYLSLFKEIILKSPLFIQSYWEITSIFTPEYSKEFNQLIELIEFKEIEMPNDHPAIEFMVNFINNSLRQINDFDEFQNYCPAFSGFVLRLKQDVITINGGDLFVSIVQKIVPLIQFLFNQENEGNNNFNNYDIVKLLNALFIVDASLVLNVCGDAFPVVFTYWQQKLTFPLSVPAAINALNLEQINDEQKSILLSSVLNLAFNSLVYKSNLSMMKNLENDGGDDDYDDLDFDDFEEVTENCPWFSDQEVVSLLIQFFNANQQNPSLFVKCDPSQVQFLNEYQKSIES</sequence>
<dbReference type="EMBL" id="JAPFFF010000003">
    <property type="protein sequence ID" value="KAK8894788.1"/>
    <property type="molecule type" value="Genomic_DNA"/>
</dbReference>
<name>A0ABR2KUH4_9EUKA</name>
<comment type="caution">
    <text evidence="2">The sequence shown here is derived from an EMBL/GenBank/DDBJ whole genome shotgun (WGS) entry which is preliminary data.</text>
</comment>
<organism evidence="2 3">
    <name type="scientific">Tritrichomonas musculus</name>
    <dbReference type="NCBI Taxonomy" id="1915356"/>
    <lineage>
        <taxon>Eukaryota</taxon>
        <taxon>Metamonada</taxon>
        <taxon>Parabasalia</taxon>
        <taxon>Tritrichomonadida</taxon>
        <taxon>Tritrichomonadidae</taxon>
        <taxon>Tritrichomonas</taxon>
    </lineage>
</organism>
<evidence type="ECO:0000313" key="3">
    <source>
        <dbReference type="Proteomes" id="UP001470230"/>
    </source>
</evidence>
<dbReference type="InterPro" id="IPR016024">
    <property type="entry name" value="ARM-type_fold"/>
</dbReference>
<dbReference type="SUPFAM" id="SSF48371">
    <property type="entry name" value="ARM repeat"/>
    <property type="match status" value="1"/>
</dbReference>
<proteinExistence type="predicted"/>
<reference evidence="2 3" key="1">
    <citation type="submission" date="2024-04" db="EMBL/GenBank/DDBJ databases">
        <title>Tritrichomonas musculus Genome.</title>
        <authorList>
            <person name="Alves-Ferreira E."/>
            <person name="Grigg M."/>
            <person name="Lorenzi H."/>
            <person name="Galac M."/>
        </authorList>
    </citation>
    <scope>NUCLEOTIDE SEQUENCE [LARGE SCALE GENOMIC DNA]</scope>
    <source>
        <strain evidence="2 3">EAF2021</strain>
    </source>
</reference>
<feature type="domain" description="Importin N-terminal" evidence="1">
    <location>
        <begin position="24"/>
        <end position="103"/>
    </location>
</feature>
<dbReference type="Pfam" id="PF03810">
    <property type="entry name" value="IBN_N"/>
    <property type="match status" value="1"/>
</dbReference>
<accession>A0ABR2KUH4</accession>
<dbReference type="InterPro" id="IPR001494">
    <property type="entry name" value="Importin-beta_N"/>
</dbReference>
<evidence type="ECO:0000313" key="2">
    <source>
        <dbReference type="EMBL" id="KAK8894788.1"/>
    </source>
</evidence>
<dbReference type="Gene3D" id="1.25.10.10">
    <property type="entry name" value="Leucine-rich Repeat Variant"/>
    <property type="match status" value="1"/>
</dbReference>